<dbReference type="Proteomes" id="UP000996601">
    <property type="component" value="Unassembled WGS sequence"/>
</dbReference>
<dbReference type="EMBL" id="WHSB02000001">
    <property type="protein sequence ID" value="MCQ4628567.1"/>
    <property type="molecule type" value="Genomic_DNA"/>
</dbReference>
<gene>
    <name evidence="1" type="ORF">GB927_000890</name>
</gene>
<name>A0ABT1R063_9HYPH</name>
<comment type="caution">
    <text evidence="1">The sequence shown here is derived from an EMBL/GenBank/DDBJ whole genome shotgun (WGS) entry which is preliminary data.</text>
</comment>
<reference evidence="1" key="1">
    <citation type="submission" date="2021-07" db="EMBL/GenBank/DDBJ databases">
        <title>Shinella sp. nov., a novel member of the genus Shinella from water.</title>
        <authorList>
            <person name="Deng Y."/>
        </authorList>
    </citation>
    <scope>NUCLEOTIDE SEQUENCE</scope>
    <source>
        <strain evidence="1">CPCC 100929</strain>
    </source>
</reference>
<sequence>MLKLRAIGQDGLDAASELLTKGFPSRSLAFWQHGLKRLFDHGSETGAGSIGNLLMADETPIGILLTIARRDGETGQKIVNLSSWYVEESHRWYAPRMLLAAMADSGAIYTDLTPSKAAVELNNRLGFRTFDYDLLLFPLPWLAIAGRRQGRLVALNSVPPGAISETLLRDLRNHQALGCIVTVIEAGGRYHPVVFDVIRKKRIPIARVVYAESADLVADNLAILARLLIRHGVPLLCLQMPAGRRVPFAYRWQSGLRYQVKGEWDDRSINELYSERVLLKV</sequence>
<accession>A0ABT1R063</accession>
<proteinExistence type="predicted"/>
<evidence type="ECO:0000313" key="1">
    <source>
        <dbReference type="EMBL" id="MCQ4628567.1"/>
    </source>
</evidence>
<keyword evidence="2" id="KW-1185">Reference proteome</keyword>
<evidence type="ECO:0000313" key="2">
    <source>
        <dbReference type="Proteomes" id="UP000996601"/>
    </source>
</evidence>
<protein>
    <submittedName>
        <fullName evidence="1">Uncharacterized protein</fullName>
    </submittedName>
</protein>
<organism evidence="1 2">
    <name type="scientific">Shinella lacus</name>
    <dbReference type="NCBI Taxonomy" id="2654216"/>
    <lineage>
        <taxon>Bacteria</taxon>
        <taxon>Pseudomonadati</taxon>
        <taxon>Pseudomonadota</taxon>
        <taxon>Alphaproteobacteria</taxon>
        <taxon>Hyphomicrobiales</taxon>
        <taxon>Rhizobiaceae</taxon>
        <taxon>Shinella</taxon>
    </lineage>
</organism>
<dbReference type="RefSeq" id="WP_256114610.1">
    <property type="nucleotide sequence ID" value="NZ_WHSB02000001.1"/>
</dbReference>